<gene>
    <name evidence="8" type="ORF">BLA13014_00979</name>
</gene>
<dbReference type="InterPro" id="IPR051335">
    <property type="entry name" value="Alanyl-tRNA_Editing_Enzymes"/>
</dbReference>
<dbReference type="Pfam" id="PF01411">
    <property type="entry name" value="tRNA-synt_2c"/>
    <property type="match status" value="1"/>
</dbReference>
<dbReference type="GO" id="GO:0005737">
    <property type="term" value="C:cytoplasm"/>
    <property type="evidence" value="ECO:0007669"/>
    <property type="project" value="UniProtKB-SubCell"/>
</dbReference>
<evidence type="ECO:0000256" key="2">
    <source>
        <dbReference type="ARBA" id="ARBA00004496"/>
    </source>
</evidence>
<keyword evidence="5" id="KW-0862">Zinc</keyword>
<organism evidence="8 9">
    <name type="scientific">Burkholderia aenigmatica</name>
    <dbReference type="NCBI Taxonomy" id="2015348"/>
    <lineage>
        <taxon>Bacteria</taxon>
        <taxon>Pseudomonadati</taxon>
        <taxon>Pseudomonadota</taxon>
        <taxon>Betaproteobacteria</taxon>
        <taxon>Burkholderiales</taxon>
        <taxon>Burkholderiaceae</taxon>
        <taxon>Burkholderia</taxon>
        <taxon>Burkholderia cepacia complex</taxon>
    </lineage>
</organism>
<dbReference type="GO" id="GO:0005524">
    <property type="term" value="F:ATP binding"/>
    <property type="evidence" value="ECO:0007669"/>
    <property type="project" value="InterPro"/>
</dbReference>
<evidence type="ECO:0000259" key="7">
    <source>
        <dbReference type="PROSITE" id="PS50860"/>
    </source>
</evidence>
<protein>
    <recommendedName>
        <fullName evidence="3">Alanine--tRNA ligase</fullName>
    </recommendedName>
    <alternativeName>
        <fullName evidence="6">Alanyl-tRNA synthetase</fullName>
    </alternativeName>
</protein>
<dbReference type="Proteomes" id="UP000494261">
    <property type="component" value="Unassembled WGS sequence"/>
</dbReference>
<feature type="domain" description="Alanyl-transfer RNA synthetases family profile" evidence="7">
    <location>
        <begin position="1"/>
        <end position="235"/>
    </location>
</feature>
<evidence type="ECO:0000256" key="3">
    <source>
        <dbReference type="ARBA" id="ARBA00017959"/>
    </source>
</evidence>
<keyword evidence="4" id="KW-0479">Metal-binding</keyword>
<dbReference type="GO" id="GO:0046872">
    <property type="term" value="F:metal ion binding"/>
    <property type="evidence" value="ECO:0007669"/>
    <property type="project" value="UniProtKB-KW"/>
</dbReference>
<keyword evidence="8" id="KW-0378">Hydrolase</keyword>
<evidence type="ECO:0000256" key="5">
    <source>
        <dbReference type="ARBA" id="ARBA00022833"/>
    </source>
</evidence>
<evidence type="ECO:0000313" key="8">
    <source>
        <dbReference type="EMBL" id="VWB26629.1"/>
    </source>
</evidence>
<dbReference type="RefSeq" id="WP_175021478.1">
    <property type="nucleotide sequence ID" value="NZ_CABVQC010000004.1"/>
</dbReference>
<evidence type="ECO:0000256" key="1">
    <source>
        <dbReference type="ARBA" id="ARBA00001947"/>
    </source>
</evidence>
<dbReference type="Gene3D" id="3.30.980.10">
    <property type="entry name" value="Threonyl-trna Synthetase, Chain A, domain 2"/>
    <property type="match status" value="1"/>
</dbReference>
<dbReference type="GO" id="GO:0006419">
    <property type="term" value="P:alanyl-tRNA aminoacylation"/>
    <property type="evidence" value="ECO:0007669"/>
    <property type="project" value="InterPro"/>
</dbReference>
<dbReference type="GO" id="GO:0003676">
    <property type="term" value="F:nucleic acid binding"/>
    <property type="evidence" value="ECO:0007669"/>
    <property type="project" value="InterPro"/>
</dbReference>
<reference evidence="8 9" key="1">
    <citation type="submission" date="2019-09" db="EMBL/GenBank/DDBJ databases">
        <authorList>
            <person name="Depoorter E."/>
        </authorList>
    </citation>
    <scope>NUCLEOTIDE SEQUENCE [LARGE SCALE GENOMIC DNA]</scope>
    <source>
        <strain evidence="8">LMG 13014</strain>
    </source>
</reference>
<dbReference type="Gene3D" id="2.40.30.130">
    <property type="match status" value="1"/>
</dbReference>
<dbReference type="GO" id="GO:0004813">
    <property type="term" value="F:alanine-tRNA ligase activity"/>
    <property type="evidence" value="ECO:0007669"/>
    <property type="project" value="InterPro"/>
</dbReference>
<dbReference type="SMART" id="SM00863">
    <property type="entry name" value="tRNA_SAD"/>
    <property type="match status" value="1"/>
</dbReference>
<dbReference type="InterPro" id="IPR018164">
    <property type="entry name" value="Ala-tRNA-synth_IIc_N"/>
</dbReference>
<evidence type="ECO:0000256" key="6">
    <source>
        <dbReference type="ARBA" id="ARBA00032577"/>
    </source>
</evidence>
<dbReference type="InterPro" id="IPR009000">
    <property type="entry name" value="Transl_B-barrel_sf"/>
</dbReference>
<accession>A0A6P2IAX6</accession>
<dbReference type="SUPFAM" id="SSF50447">
    <property type="entry name" value="Translation proteins"/>
    <property type="match status" value="1"/>
</dbReference>
<dbReference type="PANTHER" id="PTHR43462">
    <property type="entry name" value="ALANYL-TRNA EDITING PROTEIN"/>
    <property type="match status" value="1"/>
</dbReference>
<dbReference type="GO" id="GO:0002161">
    <property type="term" value="F:aminoacyl-tRNA deacylase activity"/>
    <property type="evidence" value="ECO:0007669"/>
    <property type="project" value="UniProtKB-ARBA"/>
</dbReference>
<evidence type="ECO:0000256" key="4">
    <source>
        <dbReference type="ARBA" id="ARBA00022723"/>
    </source>
</evidence>
<dbReference type="PANTHER" id="PTHR43462:SF1">
    <property type="entry name" value="ALANYL-TRNA EDITING PROTEIN AARSD1"/>
    <property type="match status" value="1"/>
</dbReference>
<dbReference type="InterPro" id="IPR018165">
    <property type="entry name" value="Ala-tRNA-synth_IIc_core"/>
</dbReference>
<comment type="subcellular location">
    <subcellularLocation>
        <location evidence="2">Cytoplasm</location>
    </subcellularLocation>
</comment>
<dbReference type="AlphaFoldDB" id="A0A6P2IAX6"/>
<dbReference type="EMBL" id="CABVQC010000004">
    <property type="protein sequence ID" value="VWB26629.1"/>
    <property type="molecule type" value="Genomic_DNA"/>
</dbReference>
<comment type="cofactor">
    <cofactor evidence="1">
        <name>Zn(2+)</name>
        <dbReference type="ChEBI" id="CHEBI:29105"/>
    </cofactor>
</comment>
<evidence type="ECO:0000313" key="9">
    <source>
        <dbReference type="Proteomes" id="UP000494261"/>
    </source>
</evidence>
<dbReference type="InterPro" id="IPR012947">
    <property type="entry name" value="tRNA_SAD"/>
</dbReference>
<proteinExistence type="predicted"/>
<dbReference type="PROSITE" id="PS50860">
    <property type="entry name" value="AA_TRNA_LIGASE_II_ALA"/>
    <property type="match status" value="1"/>
</dbReference>
<dbReference type="InterPro" id="IPR018163">
    <property type="entry name" value="Thr/Ala-tRNA-synth_IIc_edit"/>
</dbReference>
<name>A0A6P2IAX6_9BURK</name>
<dbReference type="SUPFAM" id="SSF55186">
    <property type="entry name" value="ThrRS/AlaRS common domain"/>
    <property type="match status" value="1"/>
</dbReference>
<dbReference type="Pfam" id="PF07973">
    <property type="entry name" value="tRNA_SAD"/>
    <property type="match status" value="1"/>
</dbReference>
<sequence length="241" mass="26050">MITKALYAADPYLTECESTVVDVTNGIVLSETVFYPLGGGQAGDTGKLVMQTGEEVLIADTRFVDGADHSKGIAHVPAEGQEGLLSRLKAGDVVHAHIDWTRRLQHMRLHTASHLAGAILSIETDGCSVTRERARLDFVTAEPISADQLQEALAKIVADERDVTCELIAVDELAQHATAAAWAEQVPDGQDVLRLVNIAGVDLQPCAGTHVRNTREIGSVRVKKVEKKSSRTRRVTLELVD</sequence>